<dbReference type="AlphaFoldDB" id="A0A9P3GJE2"/>
<evidence type="ECO:0000313" key="1">
    <source>
        <dbReference type="EMBL" id="GJE96607.1"/>
    </source>
</evidence>
<dbReference type="EMBL" id="BPQB01000061">
    <property type="protein sequence ID" value="GJE96607.1"/>
    <property type="molecule type" value="Genomic_DNA"/>
</dbReference>
<gene>
    <name evidence="1" type="ORF">PsYK624_128060</name>
</gene>
<comment type="caution">
    <text evidence="1">The sequence shown here is derived from an EMBL/GenBank/DDBJ whole genome shotgun (WGS) entry which is preliminary data.</text>
</comment>
<protein>
    <submittedName>
        <fullName evidence="1">Uncharacterized protein</fullName>
    </submittedName>
</protein>
<organism evidence="1 2">
    <name type="scientific">Phanerochaete sordida</name>
    <dbReference type="NCBI Taxonomy" id="48140"/>
    <lineage>
        <taxon>Eukaryota</taxon>
        <taxon>Fungi</taxon>
        <taxon>Dikarya</taxon>
        <taxon>Basidiomycota</taxon>
        <taxon>Agaricomycotina</taxon>
        <taxon>Agaricomycetes</taxon>
        <taxon>Polyporales</taxon>
        <taxon>Phanerochaetaceae</taxon>
        <taxon>Phanerochaete</taxon>
    </lineage>
</organism>
<keyword evidence="2" id="KW-1185">Reference proteome</keyword>
<evidence type="ECO:0000313" key="2">
    <source>
        <dbReference type="Proteomes" id="UP000703269"/>
    </source>
</evidence>
<sequence length="70" mass="7605">MHRVYEASGSRSQSPVRAQAVLVHKRVQYDNRATPGVGSVCCLCIEVYPTVPGRSSISEADTFVESPLNP</sequence>
<name>A0A9P3GJE2_9APHY</name>
<accession>A0A9P3GJE2</accession>
<reference evidence="1 2" key="1">
    <citation type="submission" date="2021-08" db="EMBL/GenBank/DDBJ databases">
        <title>Draft Genome Sequence of Phanerochaete sordida strain YK-624.</title>
        <authorList>
            <person name="Mori T."/>
            <person name="Dohra H."/>
            <person name="Suzuki T."/>
            <person name="Kawagishi H."/>
            <person name="Hirai H."/>
        </authorList>
    </citation>
    <scope>NUCLEOTIDE SEQUENCE [LARGE SCALE GENOMIC DNA]</scope>
    <source>
        <strain evidence="1 2">YK-624</strain>
    </source>
</reference>
<proteinExistence type="predicted"/>
<dbReference type="Proteomes" id="UP000703269">
    <property type="component" value="Unassembled WGS sequence"/>
</dbReference>